<dbReference type="Proteomes" id="UP000838878">
    <property type="component" value="Chromosome 10"/>
</dbReference>
<keyword evidence="7" id="KW-1185">Reference proteome</keyword>
<dbReference type="EMBL" id="OV170230">
    <property type="protein sequence ID" value="CAH0715060.1"/>
    <property type="molecule type" value="Genomic_DNA"/>
</dbReference>
<feature type="non-terminal residue" evidence="6">
    <location>
        <position position="1053"/>
    </location>
</feature>
<evidence type="ECO:0000256" key="2">
    <source>
        <dbReference type="ARBA" id="ARBA00018687"/>
    </source>
</evidence>
<feature type="coiled-coil region" evidence="4">
    <location>
        <begin position="747"/>
        <end position="781"/>
    </location>
</feature>
<dbReference type="AlphaFoldDB" id="A0A8J9V948"/>
<evidence type="ECO:0000256" key="4">
    <source>
        <dbReference type="SAM" id="Coils"/>
    </source>
</evidence>
<keyword evidence="3 4" id="KW-0175">Coiled coil</keyword>
<evidence type="ECO:0000313" key="6">
    <source>
        <dbReference type="EMBL" id="CAH0715060.1"/>
    </source>
</evidence>
<protein>
    <recommendedName>
        <fullName evidence="2">Structural maintenance of chromosomes protein 5</fullName>
    </recommendedName>
</protein>
<proteinExistence type="inferred from homology"/>
<feature type="coiled-coil region" evidence="4">
    <location>
        <begin position="624"/>
        <end position="682"/>
    </location>
</feature>
<feature type="coiled-coil region" evidence="4">
    <location>
        <begin position="261"/>
        <end position="419"/>
    </location>
</feature>
<dbReference type="Pfam" id="PF02463">
    <property type="entry name" value="SMC_N"/>
    <property type="match status" value="1"/>
</dbReference>
<dbReference type="SUPFAM" id="SSF52540">
    <property type="entry name" value="P-loop containing nucleoside triphosphate hydrolases"/>
    <property type="match status" value="1"/>
</dbReference>
<dbReference type="GO" id="GO:0030915">
    <property type="term" value="C:Smc5-Smc6 complex"/>
    <property type="evidence" value="ECO:0007669"/>
    <property type="project" value="TreeGrafter"/>
</dbReference>
<evidence type="ECO:0000256" key="1">
    <source>
        <dbReference type="ARBA" id="ARBA00010171"/>
    </source>
</evidence>
<sequence>MSNNLKHNIGKFINGSIYKITLNNFMTYSEIEFFPGQSLNVIIGPNGSGKSSIICAIILGLGGNLSDISKTKHISNFIKRGAEAAKIEIELYQKKKQTMVITTFLDRSRKKFVYKKDQETITKEELLRCMESMGIQVSNLCQVLPQLRVQEFSNLNPKQLLENTISAISGFNGVSIRNDLIDMSTELEQLVQGKQIMEKKVQELIKLNEKDKSKIENMEKKKELDIRQKLCEIKRRWIECNNLEEEIQGYKAEIDSKRKPIAEWENKKRKMEREKDDIHKNLKDEEGRKNEIIEKINDLRKNIIRNKDSITSDERRFEEIEAGLAQKENENLNREQELNKMSVKLEKYRQDRRAFLQKYGDEFSLKVKLEQKNKEIEKLHQHRHELERKKISIEMNKTYSDITDKIRSYRAQLAELKNRNVIRMKLLEKQFNDTYQALLWLRENRGLFRHAVYEPMLLEISFEDEYYAKFLENTVPYRDLTAFSFEDSNDMEKFLRIVRSDKGLKRVNVCKVSSDTNLHSPPIDNIRRYGFSRYLSDTFEAPHALKQYLCALYGVHRVPLGDAHAAANMERLPADLQLYFTDQRRVRVKKSAYSGLYSRNISEIRPAKLLGSNQAQIISIEENLTNLVNEQNTMTQELDRIKRERDDLTSKIGIETTSKETIRNYIEKLRSITKTLEVEERRFKEESEIDAVDMKMERAIARQQQAETTRRVLATQPDLLRDVRDLHAAALSRQELSKRIHAVNQEYVICEGKVKECEREINELENIIGASKSKMDDANRRKMANFRHIRKYCDNKLPNDPEFPFEREFETLPSRISGLTSEQCKVKREYDSIEVNFQTVKDYEDRESEKKKKLVEIEETNRKIETLNKSIQEIKPNWLNNLKSLLGKISESFGRMFDELKYVGEVLLDTGDNEEDISKYGINIMVSFRAGLPLERLDAARQSGGERAAATACYLLALQAVAAAPFRCLDEINQGMDAKNERSFVELLMRVSSEVHHCQYFLLSPKLLKNLEYNDTVKVHVIMSGESNVSSRVWEIDTFLDKARAYGRNNRDS</sequence>
<dbReference type="OrthoDB" id="10254973at2759"/>
<dbReference type="GO" id="GO:0005634">
    <property type="term" value="C:nucleus"/>
    <property type="evidence" value="ECO:0007669"/>
    <property type="project" value="TreeGrafter"/>
</dbReference>
<comment type="similarity">
    <text evidence="1">Belongs to the SMC family. SMC5 subfamily.</text>
</comment>
<dbReference type="GO" id="GO:0000724">
    <property type="term" value="P:double-strand break repair via homologous recombination"/>
    <property type="evidence" value="ECO:0007669"/>
    <property type="project" value="TreeGrafter"/>
</dbReference>
<dbReference type="PANTHER" id="PTHR45916">
    <property type="entry name" value="STRUCTURAL MAINTENANCE OF CHROMOSOMES PROTEIN 5"/>
    <property type="match status" value="1"/>
</dbReference>
<evidence type="ECO:0000256" key="3">
    <source>
        <dbReference type="ARBA" id="ARBA00023054"/>
    </source>
</evidence>
<dbReference type="PANTHER" id="PTHR45916:SF1">
    <property type="entry name" value="STRUCTURAL MAINTENANCE OF CHROMOSOMES PROTEIN 5"/>
    <property type="match status" value="1"/>
</dbReference>
<dbReference type="InterPro" id="IPR003395">
    <property type="entry name" value="RecF/RecN/SMC_N"/>
</dbReference>
<gene>
    <name evidence="6" type="ORF">BINO364_LOCUS2043</name>
</gene>
<dbReference type="InterPro" id="IPR027417">
    <property type="entry name" value="P-loop_NTPase"/>
</dbReference>
<organism evidence="6 7">
    <name type="scientific">Brenthis ino</name>
    <name type="common">lesser marbled fritillary</name>
    <dbReference type="NCBI Taxonomy" id="405034"/>
    <lineage>
        <taxon>Eukaryota</taxon>
        <taxon>Metazoa</taxon>
        <taxon>Ecdysozoa</taxon>
        <taxon>Arthropoda</taxon>
        <taxon>Hexapoda</taxon>
        <taxon>Insecta</taxon>
        <taxon>Pterygota</taxon>
        <taxon>Neoptera</taxon>
        <taxon>Endopterygota</taxon>
        <taxon>Lepidoptera</taxon>
        <taxon>Glossata</taxon>
        <taxon>Ditrysia</taxon>
        <taxon>Papilionoidea</taxon>
        <taxon>Nymphalidae</taxon>
        <taxon>Heliconiinae</taxon>
        <taxon>Argynnini</taxon>
        <taxon>Brenthis</taxon>
    </lineage>
</organism>
<name>A0A8J9V948_9NEOP</name>
<reference evidence="6" key="1">
    <citation type="submission" date="2021-12" db="EMBL/GenBank/DDBJ databases">
        <authorList>
            <person name="Martin H S."/>
        </authorList>
    </citation>
    <scope>NUCLEOTIDE SEQUENCE</scope>
</reference>
<evidence type="ECO:0000313" key="7">
    <source>
        <dbReference type="Proteomes" id="UP000838878"/>
    </source>
</evidence>
<evidence type="ECO:0000259" key="5">
    <source>
        <dbReference type="Pfam" id="PF02463"/>
    </source>
</evidence>
<accession>A0A8J9V948</accession>
<dbReference type="GO" id="GO:0003697">
    <property type="term" value="F:single-stranded DNA binding"/>
    <property type="evidence" value="ECO:0007669"/>
    <property type="project" value="TreeGrafter"/>
</dbReference>
<dbReference type="Gene3D" id="3.40.50.300">
    <property type="entry name" value="P-loop containing nucleotide triphosphate hydrolases"/>
    <property type="match status" value="2"/>
</dbReference>
<feature type="domain" description="RecF/RecN/SMC N-terminal" evidence="5">
    <location>
        <begin position="17"/>
        <end position="1004"/>
    </location>
</feature>
<feature type="coiled-coil region" evidence="4">
    <location>
        <begin position="840"/>
        <end position="870"/>
    </location>
</feature>